<dbReference type="RefSeq" id="WP_128501395.1">
    <property type="nucleotide sequence ID" value="NZ_CP035107.1"/>
</dbReference>
<feature type="signal peptide" evidence="1">
    <location>
        <begin position="1"/>
        <end position="18"/>
    </location>
</feature>
<proteinExistence type="predicted"/>
<dbReference type="AlphaFoldDB" id="A0A3R5WZR9"/>
<evidence type="ECO:0000256" key="1">
    <source>
        <dbReference type="SAM" id="SignalP"/>
    </source>
</evidence>
<protein>
    <submittedName>
        <fullName evidence="2">Uncharacterized protein</fullName>
    </submittedName>
</protein>
<dbReference type="OrthoDB" id="1449049at2"/>
<accession>A0A3R5WZR9</accession>
<gene>
    <name evidence="2" type="ORF">EQP59_06070</name>
</gene>
<evidence type="ECO:0000313" key="2">
    <source>
        <dbReference type="EMBL" id="QAR30930.1"/>
    </source>
</evidence>
<sequence length="227" mass="25709">MKKLLFSLMAVGSICLHAQQKVGVNTETPKATLHVATGTDGDGNMIIRQTPQAANTDQPLVWNPATKEVKTANTQKKPYYLLKFKVNCIAKEDYIKNFDTKIPTNKYKVILVSAWPETPQNTEWLNIRHIENKSNFIDFNDGKSRGYVNPIRKALMFEDNGTWRLTIDYPHARPEAFRGYDGHFTWNITLLAIDLNEIKTLPDQTGATTWHQELGGNPDVSLPNPLN</sequence>
<dbReference type="Proteomes" id="UP000287701">
    <property type="component" value="Chromosome"/>
</dbReference>
<organism evidence="2 3">
    <name type="scientific">Ornithobacterium rhinotracheale</name>
    <dbReference type="NCBI Taxonomy" id="28251"/>
    <lineage>
        <taxon>Bacteria</taxon>
        <taxon>Pseudomonadati</taxon>
        <taxon>Bacteroidota</taxon>
        <taxon>Flavobacteriia</taxon>
        <taxon>Flavobacteriales</taxon>
        <taxon>Weeksellaceae</taxon>
        <taxon>Ornithobacterium</taxon>
    </lineage>
</organism>
<keyword evidence="1" id="KW-0732">Signal</keyword>
<feature type="chain" id="PRO_5018606890" evidence="1">
    <location>
        <begin position="19"/>
        <end position="227"/>
    </location>
</feature>
<reference evidence="2 3" key="1">
    <citation type="submission" date="2019-01" db="EMBL/GenBank/DDBJ databases">
        <title>Whole Genome of Ornithobacterium rhinotracheale FARPER-174b.</title>
        <authorList>
            <person name="Tataje-Lavanda L.A."/>
            <person name="Montalvan A."/>
            <person name="Montesinos R."/>
            <person name="Zimic M."/>
            <person name="Fernandez-Sanchez M."/>
            <person name="Fernandez-Diaz M."/>
        </authorList>
    </citation>
    <scope>NUCLEOTIDE SEQUENCE [LARGE SCALE GENOMIC DNA]</scope>
    <source>
        <strain evidence="2 3">FARPER-174b</strain>
    </source>
</reference>
<evidence type="ECO:0000313" key="3">
    <source>
        <dbReference type="Proteomes" id="UP000287701"/>
    </source>
</evidence>
<name>A0A3R5WZR9_ORNRH</name>
<dbReference type="EMBL" id="CP035107">
    <property type="protein sequence ID" value="QAR30930.1"/>
    <property type="molecule type" value="Genomic_DNA"/>
</dbReference>